<sequence>MINATEAALDEAGTRAAERLNTVDGADLQARVRAVQDQSLEQLGSFARSLQALMNGIQKR</sequence>
<name>A0ABW0ZSF7_9ACTN</name>
<accession>A0ABW0ZSF7</accession>
<dbReference type="RefSeq" id="WP_378281625.1">
    <property type="nucleotide sequence ID" value="NZ_JBHSON010000011.1"/>
</dbReference>
<dbReference type="Proteomes" id="UP001596074">
    <property type="component" value="Unassembled WGS sequence"/>
</dbReference>
<reference evidence="2" key="1">
    <citation type="journal article" date="2019" name="Int. J. Syst. Evol. Microbiol.">
        <title>The Global Catalogue of Microorganisms (GCM) 10K type strain sequencing project: providing services to taxonomists for standard genome sequencing and annotation.</title>
        <authorList>
            <consortium name="The Broad Institute Genomics Platform"/>
            <consortium name="The Broad Institute Genome Sequencing Center for Infectious Disease"/>
            <person name="Wu L."/>
            <person name="Ma J."/>
        </authorList>
    </citation>
    <scope>NUCLEOTIDE SEQUENCE [LARGE SCALE GENOMIC DNA]</scope>
    <source>
        <strain evidence="2">KCTC 42087</strain>
    </source>
</reference>
<evidence type="ECO:0000313" key="1">
    <source>
        <dbReference type="EMBL" id="MFC5746006.1"/>
    </source>
</evidence>
<organism evidence="1 2">
    <name type="scientific">Actinomadura rugatobispora</name>
    <dbReference type="NCBI Taxonomy" id="1994"/>
    <lineage>
        <taxon>Bacteria</taxon>
        <taxon>Bacillati</taxon>
        <taxon>Actinomycetota</taxon>
        <taxon>Actinomycetes</taxon>
        <taxon>Streptosporangiales</taxon>
        <taxon>Thermomonosporaceae</taxon>
        <taxon>Actinomadura</taxon>
    </lineage>
</organism>
<gene>
    <name evidence="1" type="ORF">ACFPZN_10335</name>
</gene>
<dbReference type="EMBL" id="JBHSON010000011">
    <property type="protein sequence ID" value="MFC5746006.1"/>
    <property type="molecule type" value="Genomic_DNA"/>
</dbReference>
<proteinExistence type="predicted"/>
<keyword evidence="2" id="KW-1185">Reference proteome</keyword>
<comment type="caution">
    <text evidence="1">The sequence shown here is derived from an EMBL/GenBank/DDBJ whole genome shotgun (WGS) entry which is preliminary data.</text>
</comment>
<evidence type="ECO:0000313" key="2">
    <source>
        <dbReference type="Proteomes" id="UP001596074"/>
    </source>
</evidence>
<protein>
    <submittedName>
        <fullName evidence="1">Uncharacterized protein</fullName>
    </submittedName>
</protein>